<comment type="caution">
    <text evidence="1">The sequence shown here is derived from an EMBL/GenBank/DDBJ whole genome shotgun (WGS) entry which is preliminary data.</text>
</comment>
<reference evidence="1" key="1">
    <citation type="submission" date="2021-01" db="EMBL/GenBank/DDBJ databases">
        <authorList>
            <person name="Kaushik A."/>
        </authorList>
    </citation>
    <scope>NUCLEOTIDE SEQUENCE</scope>
    <source>
        <strain evidence="1">AG5</strain>
    </source>
</reference>
<organism evidence="1 2">
    <name type="scientific">Rhizoctonia solani</name>
    <dbReference type="NCBI Taxonomy" id="456999"/>
    <lineage>
        <taxon>Eukaryota</taxon>
        <taxon>Fungi</taxon>
        <taxon>Dikarya</taxon>
        <taxon>Basidiomycota</taxon>
        <taxon>Agaricomycotina</taxon>
        <taxon>Agaricomycetes</taxon>
        <taxon>Cantharellales</taxon>
        <taxon>Ceratobasidiaceae</taxon>
        <taxon>Rhizoctonia</taxon>
    </lineage>
</organism>
<sequence>SYLARLEPVFTHDQDLENHLVVVPSPAANTTIDTLLPGSESINGTMQRELDEVDMQIQAIAQVLPHIADDDINKRLLLVGLASAHNMRFELRHEPDDIHEEIKHLSVVLTLTPDNDPGLPYLLSRLGNAHRERFQCLGGKDDMEKAIKYNLTAVELIPENDPVGHPDLSGHLINLAVSYKDRFGRMGELRDLEQAIDGVLQRAIQTYA</sequence>
<feature type="non-terminal residue" evidence="1">
    <location>
        <position position="1"/>
    </location>
</feature>
<dbReference type="Gene3D" id="1.25.40.10">
    <property type="entry name" value="Tetratricopeptide repeat domain"/>
    <property type="match status" value="1"/>
</dbReference>
<evidence type="ECO:0000313" key="2">
    <source>
        <dbReference type="Proteomes" id="UP000663827"/>
    </source>
</evidence>
<name>A0A8H3E3U8_9AGAM</name>
<proteinExistence type="predicted"/>
<dbReference type="Proteomes" id="UP000663827">
    <property type="component" value="Unassembled WGS sequence"/>
</dbReference>
<accession>A0A8H3E3U8</accession>
<gene>
    <name evidence="1" type="ORF">RDB_LOCUS135250</name>
</gene>
<dbReference type="InterPro" id="IPR011990">
    <property type="entry name" value="TPR-like_helical_dom_sf"/>
</dbReference>
<protein>
    <submittedName>
        <fullName evidence="1">Uncharacterized protein</fullName>
    </submittedName>
</protein>
<evidence type="ECO:0000313" key="1">
    <source>
        <dbReference type="EMBL" id="CAE7197807.1"/>
    </source>
</evidence>
<dbReference type="AlphaFoldDB" id="A0A8H3E3U8"/>
<dbReference type="EMBL" id="CAJNJQ010003386">
    <property type="protein sequence ID" value="CAE7197807.1"/>
    <property type="molecule type" value="Genomic_DNA"/>
</dbReference>